<dbReference type="EMBL" id="CP046161">
    <property type="protein sequence ID" value="QKO29681.1"/>
    <property type="molecule type" value="Genomic_DNA"/>
</dbReference>
<gene>
    <name evidence="6" type="ORF">GJQ69_03635</name>
    <name evidence="7" type="ORF">GKP14_00740</name>
</gene>
<sequence length="313" mass="31811">MKLKKVMAVLLSSVMLLSAAACTTGAEQTSSGAAAGATGEQSTGKAIGLSVSTLNNPFFVTLSDGAKAEAKKLGVQVTVADAGNDTAKQTNDIEDLISKNIGVLIVNPVDSDAVSNAVKDAKSKGIKVISVDRVVNGVDVDCKIASDNVSGAKMATEYLMSKVGKNAKIAQLEGTTGASATIDRGKGFHQAADGKAQIVASQTAKFDRATALNVSENILQAHGDVQGIFAQNDEMALGAVEAVAAAKKNVVIVGFDATTDGQSAVKSGKMAATVQQKPDLMGATAIDNAQKLLKGEKVAANVPVSVTLITHKG</sequence>
<reference evidence="8 9" key="1">
    <citation type="submission" date="2019-11" db="EMBL/GenBank/DDBJ databases">
        <authorList>
            <person name="Ren C."/>
            <person name="Wang H."/>
            <person name="Xu Y."/>
        </authorList>
    </citation>
    <scope>NUCLEOTIDE SEQUENCE [LARGE SCALE GENOMIC DNA]</scope>
    <source>
        <strain evidence="9">JNU-WLY1368</strain>
        <strain evidence="6 8">LBM 19010</strain>
    </source>
</reference>
<protein>
    <submittedName>
        <fullName evidence="6">Substrate-binding domain-containing protein</fullName>
    </submittedName>
</protein>
<evidence type="ECO:0000313" key="8">
    <source>
        <dbReference type="Proteomes" id="UP000501316"/>
    </source>
</evidence>
<evidence type="ECO:0000313" key="7">
    <source>
        <dbReference type="EMBL" id="QKO29681.1"/>
    </source>
</evidence>
<evidence type="ECO:0000256" key="2">
    <source>
        <dbReference type="ARBA" id="ARBA00007639"/>
    </source>
</evidence>
<reference evidence="7" key="2">
    <citation type="journal article" date="2021" name="Appl. Environ. Microbiol.">
        <title>Adaptability of a Caproate-Producing Bacterium Contributes to Its Dominance in an Anaerobic Fermentation System.</title>
        <authorList>
            <person name="Wang H."/>
            <person name="Gu Y."/>
            <person name="Zhou W."/>
            <person name="Zhao D."/>
            <person name="Qiao Z."/>
            <person name="Zheng J."/>
            <person name="Gao J."/>
            <person name="Chen X."/>
            <person name="Ren C."/>
            <person name="Xu Y."/>
        </authorList>
    </citation>
    <scope>NUCLEOTIDE SEQUENCE</scope>
    <source>
        <strain evidence="7">JNU-WLY1368</strain>
    </source>
</reference>
<dbReference type="AlphaFoldDB" id="A0A859DPM1"/>
<comment type="subcellular location">
    <subcellularLocation>
        <location evidence="1">Cell envelope</location>
    </subcellularLocation>
</comment>
<feature type="domain" description="Periplasmic binding protein" evidence="5">
    <location>
        <begin position="47"/>
        <end position="297"/>
    </location>
</feature>
<evidence type="ECO:0000256" key="4">
    <source>
        <dbReference type="SAM" id="SignalP"/>
    </source>
</evidence>
<dbReference type="InterPro" id="IPR025997">
    <property type="entry name" value="SBP_2_dom"/>
</dbReference>
<keyword evidence="9" id="KW-1185">Reference proteome</keyword>
<dbReference type="Proteomes" id="UP000501316">
    <property type="component" value="Chromosome"/>
</dbReference>
<evidence type="ECO:0000313" key="6">
    <source>
        <dbReference type="EMBL" id="QKN23646.1"/>
    </source>
</evidence>
<evidence type="ECO:0000256" key="3">
    <source>
        <dbReference type="ARBA" id="ARBA00022729"/>
    </source>
</evidence>
<dbReference type="PROSITE" id="PS51257">
    <property type="entry name" value="PROKAR_LIPOPROTEIN"/>
    <property type="match status" value="1"/>
</dbReference>
<dbReference type="PANTHER" id="PTHR46847:SF1">
    <property type="entry name" value="D-ALLOSE-BINDING PERIPLASMIC PROTEIN-RELATED"/>
    <property type="match status" value="1"/>
</dbReference>
<dbReference type="Pfam" id="PF13407">
    <property type="entry name" value="Peripla_BP_4"/>
    <property type="match status" value="1"/>
</dbReference>
<comment type="similarity">
    <text evidence="2">Belongs to the bacterial solute-binding protein 2 family.</text>
</comment>
<dbReference type="Gene3D" id="3.40.50.2300">
    <property type="match status" value="2"/>
</dbReference>
<dbReference type="GO" id="GO:0030246">
    <property type="term" value="F:carbohydrate binding"/>
    <property type="evidence" value="ECO:0007669"/>
    <property type="project" value="UniProtKB-ARBA"/>
</dbReference>
<accession>A0A859DPM1</accession>
<evidence type="ECO:0000313" key="9">
    <source>
        <dbReference type="Proteomes" id="UP000509623"/>
    </source>
</evidence>
<evidence type="ECO:0000259" key="5">
    <source>
        <dbReference type="Pfam" id="PF13407"/>
    </source>
</evidence>
<dbReference type="PANTHER" id="PTHR46847">
    <property type="entry name" value="D-ALLOSE-BINDING PERIPLASMIC PROTEIN-RELATED"/>
    <property type="match status" value="1"/>
</dbReference>
<dbReference type="Proteomes" id="UP000509623">
    <property type="component" value="Chromosome"/>
</dbReference>
<reference evidence="7" key="3">
    <citation type="journal article" date="2022" name="Int. J. Syst. Evol. Microbiol.">
        <title>Caproicibacterium lactatifermentans sp. nov., isolated from pit clay used for the production of Chinese strong aroma-type liquor.</title>
        <authorList>
            <person name="Wang H."/>
            <person name="Gu Y."/>
            <person name="Zhao D."/>
            <person name="Qiao Z."/>
            <person name="Zheng J."/>
            <person name="Gao J."/>
            <person name="Ren C."/>
            <person name="Xu Y."/>
        </authorList>
    </citation>
    <scope>NUCLEOTIDE SEQUENCE</scope>
    <source>
        <strain evidence="7">JNU-WLY1368</strain>
    </source>
</reference>
<dbReference type="GO" id="GO:0030313">
    <property type="term" value="C:cell envelope"/>
    <property type="evidence" value="ECO:0007669"/>
    <property type="project" value="UniProtKB-SubCell"/>
</dbReference>
<evidence type="ECO:0000256" key="1">
    <source>
        <dbReference type="ARBA" id="ARBA00004196"/>
    </source>
</evidence>
<keyword evidence="3 4" id="KW-0732">Signal</keyword>
<dbReference type="KEGG" id="clf:GJQ69_03635"/>
<organism evidence="6 8">
    <name type="scientific">Caproicibacterium lactatifermentans</name>
    <dbReference type="NCBI Taxonomy" id="2666138"/>
    <lineage>
        <taxon>Bacteria</taxon>
        <taxon>Bacillati</taxon>
        <taxon>Bacillota</taxon>
        <taxon>Clostridia</taxon>
        <taxon>Eubacteriales</taxon>
        <taxon>Oscillospiraceae</taxon>
        <taxon>Caproicibacterium</taxon>
    </lineage>
</organism>
<name>A0A859DPM1_9FIRM</name>
<dbReference type="EMBL" id="CP046051">
    <property type="protein sequence ID" value="QKN23646.1"/>
    <property type="molecule type" value="Genomic_DNA"/>
</dbReference>
<feature type="chain" id="PRO_5044663963" evidence="4">
    <location>
        <begin position="21"/>
        <end position="313"/>
    </location>
</feature>
<feature type="signal peptide" evidence="4">
    <location>
        <begin position="1"/>
        <end position="20"/>
    </location>
</feature>
<proteinExistence type="inferred from homology"/>
<dbReference type="RefSeq" id="WP_086036011.1">
    <property type="nucleotide sequence ID" value="NZ_CP046051.1"/>
</dbReference>
<dbReference type="InterPro" id="IPR028082">
    <property type="entry name" value="Peripla_BP_I"/>
</dbReference>
<dbReference type="SUPFAM" id="SSF53822">
    <property type="entry name" value="Periplasmic binding protein-like I"/>
    <property type="match status" value="1"/>
</dbReference>